<organism evidence="2 3">
    <name type="scientific">Agitococcus lubricus</name>
    <dbReference type="NCBI Taxonomy" id="1077255"/>
    <lineage>
        <taxon>Bacteria</taxon>
        <taxon>Pseudomonadati</taxon>
        <taxon>Pseudomonadota</taxon>
        <taxon>Gammaproteobacteria</taxon>
        <taxon>Moraxellales</taxon>
        <taxon>Moraxellaceae</taxon>
        <taxon>Agitococcus</taxon>
    </lineage>
</organism>
<gene>
    <name evidence="2" type="ORF">C8N29_101239</name>
</gene>
<evidence type="ECO:0000256" key="1">
    <source>
        <dbReference type="SAM" id="SignalP"/>
    </source>
</evidence>
<sequence>MKLSSLAKAILTSSLFAVAAHATAAEPVTLTGSAAFTSDYLFRGVSQTSNGGAVQAGMTFAHESGAYFSLWGSSITAFSNTSFQSTGLELDTLLGYSGKVGEVGYDVGVMRYNYPGLNANNNFTIDSNGDIVDADFNEIYASVSTMGAKVGFNYSPDYFNESDKFLYLYASYGTTIGAVSLSGSLGMNKFDSAEMMYQALGTTGSDDSYMDYKLAASTSVLGATVEGAYIGSDIDEEECAAGLCEGRFVVTVSKGF</sequence>
<evidence type="ECO:0000313" key="2">
    <source>
        <dbReference type="EMBL" id="PTQ91167.1"/>
    </source>
</evidence>
<dbReference type="AlphaFoldDB" id="A0A2T5J3G5"/>
<dbReference type="NCBIfam" id="TIGR02001">
    <property type="entry name" value="gcw_chp"/>
    <property type="match status" value="1"/>
</dbReference>
<keyword evidence="1" id="KW-0732">Signal</keyword>
<comment type="caution">
    <text evidence="2">The sequence shown here is derived from an EMBL/GenBank/DDBJ whole genome shotgun (WGS) entry which is preliminary data.</text>
</comment>
<protein>
    <submittedName>
        <fullName evidence="2">Uncharacterized protein (TIGR02001 family)</fullName>
    </submittedName>
</protein>
<dbReference type="InterPro" id="IPR010239">
    <property type="entry name" value="CHP02001"/>
</dbReference>
<dbReference type="Pfam" id="PF09694">
    <property type="entry name" value="Gcw_chp"/>
    <property type="match status" value="1"/>
</dbReference>
<dbReference type="EMBL" id="QAON01000001">
    <property type="protein sequence ID" value="PTQ91167.1"/>
    <property type="molecule type" value="Genomic_DNA"/>
</dbReference>
<keyword evidence="3" id="KW-1185">Reference proteome</keyword>
<proteinExistence type="predicted"/>
<dbReference type="RefSeq" id="WP_170106843.1">
    <property type="nucleotide sequence ID" value="NZ_QAON01000001.1"/>
</dbReference>
<dbReference type="Proteomes" id="UP000244223">
    <property type="component" value="Unassembled WGS sequence"/>
</dbReference>
<name>A0A2T5J3G5_9GAMM</name>
<feature type="signal peptide" evidence="1">
    <location>
        <begin position="1"/>
        <end position="24"/>
    </location>
</feature>
<evidence type="ECO:0000313" key="3">
    <source>
        <dbReference type="Proteomes" id="UP000244223"/>
    </source>
</evidence>
<accession>A0A2T5J3G5</accession>
<feature type="chain" id="PRO_5015536564" evidence="1">
    <location>
        <begin position="25"/>
        <end position="256"/>
    </location>
</feature>
<reference evidence="2 3" key="1">
    <citation type="submission" date="2018-04" db="EMBL/GenBank/DDBJ databases">
        <title>Genomic Encyclopedia of Archaeal and Bacterial Type Strains, Phase II (KMG-II): from individual species to whole genera.</title>
        <authorList>
            <person name="Goeker M."/>
        </authorList>
    </citation>
    <scope>NUCLEOTIDE SEQUENCE [LARGE SCALE GENOMIC DNA]</scope>
    <source>
        <strain evidence="2 3">DSM 5822</strain>
    </source>
</reference>